<dbReference type="Proteomes" id="UP000050301">
    <property type="component" value="Unassembled WGS sequence"/>
</dbReference>
<reference evidence="1 2" key="1">
    <citation type="submission" date="2015-09" db="EMBL/GenBank/DDBJ databases">
        <title>Heavy metals and arsenic resistance mechanisms in polyextremophilic archaea of the family Ferroplasmaceae.</title>
        <authorList>
            <person name="Bulaev A.G."/>
            <person name="Kanygina A.V."/>
        </authorList>
    </citation>
    <scope>NUCLEOTIDE SEQUENCE [LARGE SCALE GENOMIC DNA]</scope>
    <source>
        <strain evidence="1 2">BH2</strain>
    </source>
</reference>
<evidence type="ECO:0008006" key="3">
    <source>
        <dbReference type="Google" id="ProtNLM"/>
    </source>
</evidence>
<dbReference type="SUPFAM" id="SSF56801">
    <property type="entry name" value="Acetyl-CoA synthetase-like"/>
    <property type="match status" value="1"/>
</dbReference>
<protein>
    <recommendedName>
        <fullName evidence="3">AMP-dependent synthetase/ligase domain-containing protein</fullName>
    </recommendedName>
</protein>
<organism evidence="1 2">
    <name type="scientific">Acidiplasma cupricumulans</name>
    <dbReference type="NCBI Taxonomy" id="312540"/>
    <lineage>
        <taxon>Archaea</taxon>
        <taxon>Methanobacteriati</taxon>
        <taxon>Thermoplasmatota</taxon>
        <taxon>Thermoplasmata</taxon>
        <taxon>Thermoplasmatales</taxon>
        <taxon>Ferroplasmaceae</taxon>
        <taxon>Acidiplasma</taxon>
    </lineage>
</organism>
<accession>A0A0N8VKK8</accession>
<dbReference type="EMBL" id="LKBH01000278">
    <property type="protein sequence ID" value="KQB34004.1"/>
    <property type="molecule type" value="Genomic_DNA"/>
</dbReference>
<dbReference type="InParanoid" id="A0A0N8VKK8"/>
<comment type="caution">
    <text evidence="1">The sequence shown here is derived from an EMBL/GenBank/DDBJ whole genome shotgun (WGS) entry which is preliminary data.</text>
</comment>
<evidence type="ECO:0000313" key="1">
    <source>
        <dbReference type="EMBL" id="KQB34004.1"/>
    </source>
</evidence>
<dbReference type="AlphaFoldDB" id="A0A0N8VKK8"/>
<proteinExistence type="predicted"/>
<sequence>MQEDDIYFDDILNQINDGTYPLPMEANEPGFFIYTLGTTSRPKGIFQSGYYWSLLFCGIPRKFKQ</sequence>
<evidence type="ECO:0000313" key="2">
    <source>
        <dbReference type="Proteomes" id="UP000050301"/>
    </source>
</evidence>
<gene>
    <name evidence="1" type="ORF">AOG55_01635</name>
</gene>
<keyword evidence="2" id="KW-1185">Reference proteome</keyword>
<name>A0A0N8VKK8_9ARCH</name>